<accession>A0A6H2A510</accession>
<dbReference type="AlphaFoldDB" id="A0A6H2A510"/>
<proteinExistence type="predicted"/>
<sequence>MERNKMNECDSCEHRRAIPGDAHIKCAYPDLKMKGHICGIKAGWFKYPHSYDPIWKEKDCANYNKWRMKC</sequence>
<reference evidence="1" key="1">
    <citation type="submission" date="2020-03" db="EMBL/GenBank/DDBJ databases">
        <title>The deep terrestrial virosphere.</title>
        <authorList>
            <person name="Holmfeldt K."/>
            <person name="Nilsson E."/>
            <person name="Simone D."/>
            <person name="Lopez-Fernandez M."/>
            <person name="Wu X."/>
            <person name="de Brujin I."/>
            <person name="Lundin D."/>
            <person name="Andersson A."/>
            <person name="Bertilsson S."/>
            <person name="Dopson M."/>
        </authorList>
    </citation>
    <scope>NUCLEOTIDE SEQUENCE</scope>
    <source>
        <strain evidence="1">TM448A09726</strain>
    </source>
</reference>
<protein>
    <submittedName>
        <fullName evidence="1">Uncharacterized protein</fullName>
    </submittedName>
</protein>
<dbReference type="EMBL" id="MT144587">
    <property type="protein sequence ID" value="QJA55306.1"/>
    <property type="molecule type" value="Genomic_DNA"/>
</dbReference>
<name>A0A6H2A510_9ZZZZ</name>
<gene>
    <name evidence="1" type="ORF">TM448A09726_0003</name>
</gene>
<organism evidence="1">
    <name type="scientific">viral metagenome</name>
    <dbReference type="NCBI Taxonomy" id="1070528"/>
    <lineage>
        <taxon>unclassified sequences</taxon>
        <taxon>metagenomes</taxon>
        <taxon>organismal metagenomes</taxon>
    </lineage>
</organism>
<evidence type="ECO:0000313" key="1">
    <source>
        <dbReference type="EMBL" id="QJA55306.1"/>
    </source>
</evidence>